<evidence type="ECO:0000313" key="4">
    <source>
        <dbReference type="Proteomes" id="UP000679950"/>
    </source>
</evidence>
<dbReference type="Proteomes" id="UP000679950">
    <property type="component" value="Unassembled WGS sequence"/>
</dbReference>
<organism evidence="3 4">
    <name type="scientific">Lederbergia ruris</name>
    <dbReference type="NCBI Taxonomy" id="217495"/>
    <lineage>
        <taxon>Bacteria</taxon>
        <taxon>Bacillati</taxon>
        <taxon>Bacillota</taxon>
        <taxon>Bacilli</taxon>
        <taxon>Bacillales</taxon>
        <taxon>Bacillaceae</taxon>
        <taxon>Lederbergia</taxon>
    </lineage>
</organism>
<proteinExistence type="inferred from homology"/>
<protein>
    <recommendedName>
        <fullName evidence="5">Type II toxin-antitoxin system RelE/ParE family toxin</fullName>
    </recommendedName>
</protein>
<dbReference type="PANTHER" id="PTHR35601:SF1">
    <property type="entry name" value="TOXIN RELE"/>
    <property type="match status" value="1"/>
</dbReference>
<dbReference type="PANTHER" id="PTHR35601">
    <property type="entry name" value="TOXIN RELE"/>
    <property type="match status" value="1"/>
</dbReference>
<dbReference type="Pfam" id="PF05016">
    <property type="entry name" value="ParE_toxin"/>
    <property type="match status" value="1"/>
</dbReference>
<reference evidence="3 4" key="1">
    <citation type="submission" date="2021-03" db="EMBL/GenBank/DDBJ databases">
        <title>Antimicrobial resistance genes in bacteria isolated from Japanese honey, and their potential for conferring macrolide and lincosamide resistance in the American foulbrood pathogen Paenibacillus larvae.</title>
        <authorList>
            <person name="Okamoto M."/>
            <person name="Kumagai M."/>
            <person name="Kanamori H."/>
            <person name="Takamatsu D."/>
        </authorList>
    </citation>
    <scope>NUCLEOTIDE SEQUENCE [LARGE SCALE GENOMIC DNA]</scope>
    <source>
        <strain evidence="3 4">J8TS2</strain>
    </source>
</reference>
<dbReference type="InterPro" id="IPR007712">
    <property type="entry name" value="RelE/ParE_toxin"/>
</dbReference>
<sequence length="93" mass="10950">MIRMYSIEFTKKAKKFFNKQDSVTKKRLKYSLLQLAENPRDNTNKDVKLLKGASEPTFRLRVGSIRVVYKLEDDQLLIIVIDIDNRGQVYKNL</sequence>
<comment type="similarity">
    <text evidence="1">Belongs to the RelE toxin family.</text>
</comment>
<evidence type="ECO:0000313" key="3">
    <source>
        <dbReference type="EMBL" id="GIN56154.1"/>
    </source>
</evidence>
<evidence type="ECO:0008006" key="5">
    <source>
        <dbReference type="Google" id="ProtNLM"/>
    </source>
</evidence>
<accession>A0ABQ4KGC1</accession>
<dbReference type="SUPFAM" id="SSF143011">
    <property type="entry name" value="RelE-like"/>
    <property type="match status" value="1"/>
</dbReference>
<name>A0ABQ4KGC1_9BACI</name>
<evidence type="ECO:0000256" key="2">
    <source>
        <dbReference type="ARBA" id="ARBA00022649"/>
    </source>
</evidence>
<evidence type="ECO:0000256" key="1">
    <source>
        <dbReference type="ARBA" id="ARBA00006226"/>
    </source>
</evidence>
<keyword evidence="4" id="KW-1185">Reference proteome</keyword>
<dbReference type="EMBL" id="BORB01000002">
    <property type="protein sequence ID" value="GIN56154.1"/>
    <property type="molecule type" value="Genomic_DNA"/>
</dbReference>
<comment type="caution">
    <text evidence="3">The sequence shown here is derived from an EMBL/GenBank/DDBJ whole genome shotgun (WGS) entry which is preliminary data.</text>
</comment>
<dbReference type="Gene3D" id="3.30.2310.20">
    <property type="entry name" value="RelE-like"/>
    <property type="match status" value="1"/>
</dbReference>
<dbReference type="InterPro" id="IPR035093">
    <property type="entry name" value="RelE/ParE_toxin_dom_sf"/>
</dbReference>
<gene>
    <name evidence="3" type="ORF">J8TS2_04730</name>
</gene>
<keyword evidence="2" id="KW-1277">Toxin-antitoxin system</keyword>